<dbReference type="SUPFAM" id="SSF48264">
    <property type="entry name" value="Cytochrome P450"/>
    <property type="match status" value="1"/>
</dbReference>
<keyword evidence="8" id="KW-0812">Transmembrane</keyword>
<keyword evidence="7" id="KW-0503">Monooxygenase</keyword>
<evidence type="ECO:0000256" key="7">
    <source>
        <dbReference type="RuleBase" id="RU000461"/>
    </source>
</evidence>
<dbReference type="GO" id="GO:0005506">
    <property type="term" value="F:iron ion binding"/>
    <property type="evidence" value="ECO:0007669"/>
    <property type="project" value="InterPro"/>
</dbReference>
<comment type="cofactor">
    <cofactor evidence="1 6">
        <name>heme</name>
        <dbReference type="ChEBI" id="CHEBI:30413"/>
    </cofactor>
</comment>
<dbReference type="CDD" id="cd11041">
    <property type="entry name" value="CYP503A1-like"/>
    <property type="match status" value="1"/>
</dbReference>
<comment type="similarity">
    <text evidence="2 7">Belongs to the cytochrome P450 family.</text>
</comment>
<dbReference type="EMBL" id="JABCKI010000260">
    <property type="protein sequence ID" value="KAG5651324.1"/>
    <property type="molecule type" value="Genomic_DNA"/>
</dbReference>
<dbReference type="GO" id="GO:0016020">
    <property type="term" value="C:membrane"/>
    <property type="evidence" value="ECO:0007669"/>
    <property type="project" value="UniProtKB-SubCell"/>
</dbReference>
<evidence type="ECO:0000313" key="9">
    <source>
        <dbReference type="EMBL" id="KAG5651324.1"/>
    </source>
</evidence>
<dbReference type="GO" id="GO:0016705">
    <property type="term" value="F:oxidoreductase activity, acting on paired donors, with incorporation or reduction of molecular oxygen"/>
    <property type="evidence" value="ECO:0007669"/>
    <property type="project" value="InterPro"/>
</dbReference>
<evidence type="ECO:0000256" key="5">
    <source>
        <dbReference type="ARBA" id="ARBA00023004"/>
    </source>
</evidence>
<dbReference type="Pfam" id="PF00067">
    <property type="entry name" value="p450"/>
    <property type="match status" value="1"/>
</dbReference>
<dbReference type="InterPro" id="IPR017972">
    <property type="entry name" value="Cyt_P450_CS"/>
</dbReference>
<protein>
    <recommendedName>
        <fullName evidence="11">Cytochrome P450</fullName>
    </recommendedName>
</protein>
<reference evidence="9" key="1">
    <citation type="submission" date="2021-02" db="EMBL/GenBank/DDBJ databases">
        <authorList>
            <person name="Nieuwenhuis M."/>
            <person name="Van De Peppel L.J.J."/>
        </authorList>
    </citation>
    <scope>NUCLEOTIDE SEQUENCE</scope>
    <source>
        <strain evidence="9">D49</strain>
    </source>
</reference>
<organism evidence="9 10">
    <name type="scientific">Sphagnurus paluster</name>
    <dbReference type="NCBI Taxonomy" id="117069"/>
    <lineage>
        <taxon>Eukaryota</taxon>
        <taxon>Fungi</taxon>
        <taxon>Dikarya</taxon>
        <taxon>Basidiomycota</taxon>
        <taxon>Agaricomycotina</taxon>
        <taxon>Agaricomycetes</taxon>
        <taxon>Agaricomycetidae</taxon>
        <taxon>Agaricales</taxon>
        <taxon>Tricholomatineae</taxon>
        <taxon>Lyophyllaceae</taxon>
        <taxon>Sphagnurus</taxon>
    </lineage>
</organism>
<keyword evidence="5 6" id="KW-0408">Iron</keyword>
<dbReference type="PANTHER" id="PTHR46206">
    <property type="entry name" value="CYTOCHROME P450"/>
    <property type="match status" value="1"/>
</dbReference>
<feature type="transmembrane region" description="Helical" evidence="8">
    <location>
        <begin position="12"/>
        <end position="30"/>
    </location>
</feature>
<dbReference type="AlphaFoldDB" id="A0A9P7GIM3"/>
<dbReference type="InterPro" id="IPR001128">
    <property type="entry name" value="Cyt_P450"/>
</dbReference>
<dbReference type="InterPro" id="IPR036396">
    <property type="entry name" value="Cyt_P450_sf"/>
</dbReference>
<evidence type="ECO:0000256" key="3">
    <source>
        <dbReference type="ARBA" id="ARBA00022723"/>
    </source>
</evidence>
<evidence type="ECO:0000256" key="6">
    <source>
        <dbReference type="PIRSR" id="PIRSR602401-1"/>
    </source>
</evidence>
<sequence>MARVLDYFPDEQPLGAICALIFVAFFAIYYRRPGRKLDHIPAVGYQSHLLSYISAFQFLSNAQKMVQQGYDQHRNGIFKVPYLDRWRVVVTGKDAIEMVRKMPEDILSFREAVDESLQVPFTLGPSIRDNHYHHPIVRNNLTRNLPVLLPAIREEIIAAFSDVLRLKDNGRDPDYMGINIKFTVTVVTAAARLNRLPSLLRPLANRFLTSVPEDIDRCIKHLEPIIEERRKNMEEYGNDYPGKPNDMLSWLMDEAEGDETSLRNLTLRILTVNFSAIHTSTMAFCHALFHLAEHPEYIKPMREEIEEVIEREGWTHNAMNQMFKVDSFIKESQRLNPLGCLMINRVARQPFTFPDGTHIPKGTCLSIAAHALHTDDAVYEDPHTFDPFRFADRTKQEYSGHRGDMVSTSTEFIAFGHGRRACPGRFFAANELKLMLAHLVMTYDVKLEGNAERPPNKWLIANCMPNPTAEILIRKRVHQPSCNDPLL</sequence>
<comment type="caution">
    <text evidence="9">The sequence shown here is derived from an EMBL/GenBank/DDBJ whole genome shotgun (WGS) entry which is preliminary data.</text>
</comment>
<dbReference type="PRINTS" id="PR00463">
    <property type="entry name" value="EP450I"/>
</dbReference>
<keyword evidence="6 7" id="KW-0349">Heme</keyword>
<keyword evidence="8" id="KW-0472">Membrane</keyword>
<dbReference type="GO" id="GO:0004497">
    <property type="term" value="F:monooxygenase activity"/>
    <property type="evidence" value="ECO:0007669"/>
    <property type="project" value="UniProtKB-KW"/>
</dbReference>
<keyword evidence="3 6" id="KW-0479">Metal-binding</keyword>
<keyword evidence="4 7" id="KW-0560">Oxidoreductase</keyword>
<accession>A0A9P7GIM3</accession>
<keyword evidence="10" id="KW-1185">Reference proteome</keyword>
<dbReference type="PROSITE" id="PS00086">
    <property type="entry name" value="CYTOCHROME_P450"/>
    <property type="match status" value="1"/>
</dbReference>
<proteinExistence type="inferred from homology"/>
<dbReference type="GO" id="GO:0020037">
    <property type="term" value="F:heme binding"/>
    <property type="evidence" value="ECO:0007669"/>
    <property type="project" value="InterPro"/>
</dbReference>
<feature type="binding site" description="axial binding residue" evidence="6">
    <location>
        <position position="422"/>
    </location>
    <ligand>
        <name>heme</name>
        <dbReference type="ChEBI" id="CHEBI:30413"/>
    </ligand>
    <ligandPart>
        <name>Fe</name>
        <dbReference type="ChEBI" id="CHEBI:18248"/>
    </ligandPart>
</feature>
<evidence type="ECO:0000256" key="1">
    <source>
        <dbReference type="ARBA" id="ARBA00001971"/>
    </source>
</evidence>
<evidence type="ECO:0000256" key="4">
    <source>
        <dbReference type="ARBA" id="ARBA00023002"/>
    </source>
</evidence>
<evidence type="ECO:0000256" key="2">
    <source>
        <dbReference type="ARBA" id="ARBA00010617"/>
    </source>
</evidence>
<evidence type="ECO:0000313" key="10">
    <source>
        <dbReference type="Proteomes" id="UP000717328"/>
    </source>
</evidence>
<gene>
    <name evidence="9" type="ORF">H0H81_009077</name>
</gene>
<dbReference type="InterPro" id="IPR002401">
    <property type="entry name" value="Cyt_P450_E_grp-I"/>
</dbReference>
<evidence type="ECO:0008006" key="11">
    <source>
        <dbReference type="Google" id="ProtNLM"/>
    </source>
</evidence>
<dbReference type="Proteomes" id="UP000717328">
    <property type="component" value="Unassembled WGS sequence"/>
</dbReference>
<reference evidence="9" key="2">
    <citation type="submission" date="2021-10" db="EMBL/GenBank/DDBJ databases">
        <title>Phylogenomics reveals ancestral predisposition of the termite-cultivated fungus Termitomyces towards a domesticated lifestyle.</title>
        <authorList>
            <person name="Auxier B."/>
            <person name="Grum-Grzhimaylo A."/>
            <person name="Cardenas M.E."/>
            <person name="Lodge J.D."/>
            <person name="Laessoe T."/>
            <person name="Pedersen O."/>
            <person name="Smith M.E."/>
            <person name="Kuyper T.W."/>
            <person name="Franco-Molano E.A."/>
            <person name="Baroni T.J."/>
            <person name="Aanen D.K."/>
        </authorList>
    </citation>
    <scope>NUCLEOTIDE SEQUENCE</scope>
    <source>
        <strain evidence="9">D49</strain>
    </source>
</reference>
<name>A0A9P7GIM3_9AGAR</name>
<keyword evidence="8" id="KW-1133">Transmembrane helix</keyword>
<dbReference type="Gene3D" id="1.10.630.10">
    <property type="entry name" value="Cytochrome P450"/>
    <property type="match status" value="1"/>
</dbReference>
<evidence type="ECO:0000256" key="8">
    <source>
        <dbReference type="SAM" id="Phobius"/>
    </source>
</evidence>
<dbReference type="OrthoDB" id="1844152at2759"/>